<keyword evidence="4" id="KW-0963">Cytoplasm</keyword>
<dbReference type="InterPro" id="IPR007052">
    <property type="entry name" value="CS_dom"/>
</dbReference>
<evidence type="ECO:0000259" key="6">
    <source>
        <dbReference type="PROSITE" id="PS51203"/>
    </source>
</evidence>
<dbReference type="OrthoDB" id="428655at2759"/>
<keyword evidence="8" id="KW-1185">Reference proteome</keyword>
<evidence type="ECO:0000256" key="4">
    <source>
        <dbReference type="ARBA" id="ARBA00022490"/>
    </source>
</evidence>
<evidence type="ECO:0000256" key="2">
    <source>
        <dbReference type="ARBA" id="ARBA00004496"/>
    </source>
</evidence>
<evidence type="ECO:0000256" key="5">
    <source>
        <dbReference type="ARBA" id="ARBA00023242"/>
    </source>
</evidence>
<dbReference type="PANTHER" id="PTHR21664:SF1">
    <property type="entry name" value="NUDC DOMAIN-CONTAINING PROTEIN 1"/>
    <property type="match status" value="1"/>
</dbReference>
<evidence type="ECO:0000313" key="8">
    <source>
        <dbReference type="Proteomes" id="UP000271974"/>
    </source>
</evidence>
<dbReference type="AlphaFoldDB" id="A0A3S1HXW9"/>
<protein>
    <recommendedName>
        <fullName evidence="3">NudC domain-containing protein 1</fullName>
    </recommendedName>
</protein>
<name>A0A3S1HXW9_ELYCH</name>
<dbReference type="Gene3D" id="2.60.40.790">
    <property type="match status" value="1"/>
</dbReference>
<dbReference type="InterPro" id="IPR008978">
    <property type="entry name" value="HSP20-like_chaperone"/>
</dbReference>
<keyword evidence="5" id="KW-0539">Nucleus</keyword>
<dbReference type="SUPFAM" id="SSF49764">
    <property type="entry name" value="HSP20-like chaperones"/>
    <property type="match status" value="1"/>
</dbReference>
<evidence type="ECO:0000256" key="3">
    <source>
        <dbReference type="ARBA" id="ARBA00018915"/>
    </source>
</evidence>
<dbReference type="PROSITE" id="PS51203">
    <property type="entry name" value="CS"/>
    <property type="match status" value="1"/>
</dbReference>
<accession>A0A3S1HXW9</accession>
<feature type="domain" description="CS" evidence="6">
    <location>
        <begin position="275"/>
        <end position="363"/>
    </location>
</feature>
<comment type="caution">
    <text evidence="7">The sequence shown here is derived from an EMBL/GenBank/DDBJ whole genome shotgun (WGS) entry which is preliminary data.</text>
</comment>
<dbReference type="EMBL" id="RQTK01000086">
    <property type="protein sequence ID" value="RUS88328.1"/>
    <property type="molecule type" value="Genomic_DNA"/>
</dbReference>
<dbReference type="InterPro" id="IPR037895">
    <property type="entry name" value="NUDCD1"/>
</dbReference>
<proteinExistence type="predicted"/>
<comment type="subcellular location">
    <subcellularLocation>
        <location evidence="2">Cytoplasm</location>
    </subcellularLocation>
    <subcellularLocation>
        <location evidence="1">Nucleus</location>
    </subcellularLocation>
</comment>
<dbReference type="GO" id="GO:0005634">
    <property type="term" value="C:nucleus"/>
    <property type="evidence" value="ECO:0007669"/>
    <property type="project" value="UniProtKB-SubCell"/>
</dbReference>
<reference evidence="7 8" key="1">
    <citation type="submission" date="2019-01" db="EMBL/GenBank/DDBJ databases">
        <title>A draft genome assembly of the solar-powered sea slug Elysia chlorotica.</title>
        <authorList>
            <person name="Cai H."/>
            <person name="Li Q."/>
            <person name="Fang X."/>
            <person name="Li J."/>
            <person name="Curtis N.E."/>
            <person name="Altenburger A."/>
            <person name="Shibata T."/>
            <person name="Feng M."/>
            <person name="Maeda T."/>
            <person name="Schwartz J.A."/>
            <person name="Shigenobu S."/>
            <person name="Lundholm N."/>
            <person name="Nishiyama T."/>
            <person name="Yang H."/>
            <person name="Hasebe M."/>
            <person name="Li S."/>
            <person name="Pierce S.K."/>
            <person name="Wang J."/>
        </authorList>
    </citation>
    <scope>NUCLEOTIDE SEQUENCE [LARGE SCALE GENOMIC DNA]</scope>
    <source>
        <strain evidence="7">EC2010</strain>
        <tissue evidence="7">Whole organism of an adult</tissue>
    </source>
</reference>
<organism evidence="7 8">
    <name type="scientific">Elysia chlorotica</name>
    <name type="common">Eastern emerald elysia</name>
    <name type="synonym">Sea slug</name>
    <dbReference type="NCBI Taxonomy" id="188477"/>
    <lineage>
        <taxon>Eukaryota</taxon>
        <taxon>Metazoa</taxon>
        <taxon>Spiralia</taxon>
        <taxon>Lophotrochozoa</taxon>
        <taxon>Mollusca</taxon>
        <taxon>Gastropoda</taxon>
        <taxon>Heterobranchia</taxon>
        <taxon>Euthyneura</taxon>
        <taxon>Panpulmonata</taxon>
        <taxon>Sacoglossa</taxon>
        <taxon>Placobranchoidea</taxon>
        <taxon>Plakobranchidae</taxon>
        <taxon>Elysia</taxon>
    </lineage>
</organism>
<sequence length="592" mass="66236">MAAVVELCPNRELLNLNFDHYQLSLDSVPVYETSLDDGIDEAKPSETFSSHHAKLFGLHNHLIRDPWNDDSVYFCDRHWNIGRIKIGKTGKPQAHDSLLIVPNAVDLRLKPTRFNVSLAFPSKDHAVVCNGSDQLYLLETGNRNGITKWKVLFNTTVPVCGQAGTLLDCTLLMEGEVRRIECLLASVEEVDGETKEKYRSPWIMQIHWLTLHSVDGVKWNIERTRRLEGSRPFDHISLERGRKAVNIIGPDVYRMVEDSQQPVQLVEDAVAESTDITPLYTWSQTASDLTIQLTLPDAGLTKASLNVDISSARLELGIKNGLELLKGDLSARVEVDACTWTLDSRRLEIFLQKVEEGMWSSVLVGDTRGELVMTPEQLEAIHQRLAHLTSEDWNPNPDKGDKPFNSQMLEECDAVDAEGVVLSRIDGETHKVTHKAIANNQYLFSVCTDPTISPAVCLRHDVDGFLWQSSNDISTDEPLPAQGPWKHIGVLNAFGYVLASKTQRRFCTCAPDMSVAVVADAQRHVYLYRQNVCVLSPLRNRKTGQQVTSVAKQQVLALDCQPDFILGLAVTNSKIFVATDQKVFVYVIKADD</sequence>
<dbReference type="Pfam" id="PF04969">
    <property type="entry name" value="CS"/>
    <property type="match status" value="1"/>
</dbReference>
<evidence type="ECO:0000256" key="1">
    <source>
        <dbReference type="ARBA" id="ARBA00004123"/>
    </source>
</evidence>
<dbReference type="CDD" id="cd06467">
    <property type="entry name" value="p23_NUDC_like"/>
    <property type="match status" value="1"/>
</dbReference>
<dbReference type="GO" id="GO:0005737">
    <property type="term" value="C:cytoplasm"/>
    <property type="evidence" value="ECO:0007669"/>
    <property type="project" value="UniProtKB-SubCell"/>
</dbReference>
<dbReference type="STRING" id="188477.A0A3S1HXW9"/>
<gene>
    <name evidence="7" type="ORF">EGW08_003899</name>
</gene>
<evidence type="ECO:0000313" key="7">
    <source>
        <dbReference type="EMBL" id="RUS88328.1"/>
    </source>
</evidence>
<dbReference type="PANTHER" id="PTHR21664">
    <property type="entry name" value="CHRONIC MYELOGENOUS LEUKEMIA TUMOR ANTIGEN 66"/>
    <property type="match status" value="1"/>
</dbReference>
<dbReference type="Proteomes" id="UP000271974">
    <property type="component" value="Unassembled WGS sequence"/>
</dbReference>